<feature type="transmembrane region" description="Helical" evidence="6">
    <location>
        <begin position="317"/>
        <end position="340"/>
    </location>
</feature>
<feature type="region of interest" description="Disordered" evidence="5">
    <location>
        <begin position="131"/>
        <end position="173"/>
    </location>
</feature>
<evidence type="ECO:0000256" key="3">
    <source>
        <dbReference type="ARBA" id="ARBA00022989"/>
    </source>
</evidence>
<feature type="compositionally biased region" description="Low complexity" evidence="5">
    <location>
        <begin position="72"/>
        <end position="89"/>
    </location>
</feature>
<dbReference type="EMBL" id="JAACJP010000003">
    <property type="protein sequence ID" value="KAF5386002.1"/>
    <property type="molecule type" value="Genomic_DNA"/>
</dbReference>
<feature type="domain" description="DUF2421" evidence="7">
    <location>
        <begin position="1071"/>
        <end position="1173"/>
    </location>
</feature>
<keyword evidence="3 6" id="KW-1133">Transmembrane helix</keyword>
<dbReference type="AlphaFoldDB" id="A0A8H5M9R9"/>
<evidence type="ECO:0000256" key="5">
    <source>
        <dbReference type="SAM" id="MobiDB-lite"/>
    </source>
</evidence>
<keyword evidence="4 6" id="KW-0472">Membrane</keyword>
<name>A0A8H5M9R9_9AGAR</name>
<evidence type="ECO:0000313" key="10">
    <source>
        <dbReference type="Proteomes" id="UP000565441"/>
    </source>
</evidence>
<feature type="transmembrane region" description="Helical" evidence="6">
    <location>
        <begin position="377"/>
        <end position="394"/>
    </location>
</feature>
<feature type="transmembrane region" description="Helical" evidence="6">
    <location>
        <begin position="876"/>
        <end position="893"/>
    </location>
</feature>
<organism evidence="9 10">
    <name type="scientific">Tricholomella constricta</name>
    <dbReference type="NCBI Taxonomy" id="117010"/>
    <lineage>
        <taxon>Eukaryota</taxon>
        <taxon>Fungi</taxon>
        <taxon>Dikarya</taxon>
        <taxon>Basidiomycota</taxon>
        <taxon>Agaricomycotina</taxon>
        <taxon>Agaricomycetes</taxon>
        <taxon>Agaricomycetidae</taxon>
        <taxon>Agaricales</taxon>
        <taxon>Tricholomatineae</taxon>
        <taxon>Lyophyllaceae</taxon>
        <taxon>Tricholomella</taxon>
    </lineage>
</organism>
<feature type="compositionally biased region" description="Low complexity" evidence="5">
    <location>
        <begin position="215"/>
        <end position="227"/>
    </location>
</feature>
<feature type="compositionally biased region" description="Polar residues" evidence="5">
    <location>
        <begin position="12"/>
        <end position="21"/>
    </location>
</feature>
<evidence type="ECO:0000256" key="4">
    <source>
        <dbReference type="ARBA" id="ARBA00023136"/>
    </source>
</evidence>
<sequence>MAEYDEHRPGSRTPTRQTASVNIPLPSPDIEDQPIYSGTDASSSFLVGSPDQFEGLGGYRTPPRTAFNFVHPSSSVPRSRPLLGSRSTSNPLSSRRRAMSSNHRVVSGLSNIGVGAPQSDQEWTVFGQLMENEGQLPTPSARRRPSTTVRMHPDHPGSLASSSGFTPTRRSNADPFLDIESVAEEDFHGGSRPSSRVPSLQGISATVFDDEYDSSDSCSDSDSCQDYTPPVSPEQSSANWYSLRRIPSVPVLYRNVLKCAIAYFIASLFTFNPYLSELLKQFTWSGPVPLSGGHMVATIAVYFNPAKTQGGMIEADIFCLAGLLYSAFVCLSSMSMFWWLELSPGWEWLGDLVAILWIGFSMSIVAWSKVRMASPSFNTACSMTAIIICVVIIKEGGLRTLLQVTTIVICGSLISNLVCYLIWPQSALYNLRTNMTKTLDSFSTVLTMLTNTFLLEGGVHKKAHLEKMQRAVEDHQGSFTSLKKNLAEARTEWFLRGDVVNARPEDKGKRAYEDAVDSLNRLGQHLNGLRSGTRLQYELTKAGVVKGHTKRRGNNANVLVELDIDTSMDDEEAAMLKSAAAMFGDLVDDLAPPLKALSTSCTTALKRLREAFEQSQSQRRRKGAFREDEFSELVDGIERALSDTPASPRPQSVASQRGRSSVYSSKGEEVENALLLSAENEHVFLVYFFIFTLQEYAREVVSLIDAMGRIYHYERDRVNRGPWWKRLLYHGIGDRLTRLRLRWSSNRPSNIPKRNFPGLKRTFSAYIIPDIRHPVPSFPKVRPHAPNTIQTPPRDNLPLIGRIKQSLWTIGNRMTERDTKYAFKVGMAIAMFAAPAFFDATRSIFVEYWGDWALISFFAVISPTIGATNYLGLQRVLGTLFGAAVAAGIFTLYPNSPAILAVFGFLFSLPCFYYAVAHPQYLSASRFVLLTYNLSCLYCYNLRQKDVSVVNVALHRALAVTAGVLWAGFVSRFWWPAEARRELGKALGEFCLNIGWLYTRLVASNSFAPEYYSDNDSDDAGEGASRLAAPSQSTKLNNSIKEFMAMYAPFPTTQTISPRVIEYLSLVFRELHLQIKLIELQGLLAQTQHEPRLKGPFPILLYRGVLTSLQTILDKLHSIRCVTTREEWYTSVRQDFIIPVNKERREMAGNIILSLSTLASAFRLKAPLPPYLPPVENARQRLVEAIRKLDVVKNRNVKGSRQLLFFAYALTMRGVTEELESLGRSLQTAFGVIGETSEEFDALFMDPEESRKRINYAA</sequence>
<accession>A0A8H5M9R9</accession>
<feature type="transmembrane region" description="Helical" evidence="6">
    <location>
        <begin position="255"/>
        <end position="275"/>
    </location>
</feature>
<feature type="transmembrane region" description="Helical" evidence="6">
    <location>
        <begin position="287"/>
        <end position="305"/>
    </location>
</feature>
<feature type="compositionally biased region" description="Polar residues" evidence="5">
    <location>
        <begin position="649"/>
        <end position="661"/>
    </location>
</feature>
<proteinExistence type="predicted"/>
<keyword evidence="10" id="KW-1185">Reference proteome</keyword>
<evidence type="ECO:0000256" key="6">
    <source>
        <dbReference type="SAM" id="Phobius"/>
    </source>
</evidence>
<dbReference type="Pfam" id="PF13515">
    <property type="entry name" value="FUSC_2"/>
    <property type="match status" value="1"/>
</dbReference>
<feature type="compositionally biased region" description="Polar residues" evidence="5">
    <location>
        <begin position="159"/>
        <end position="170"/>
    </location>
</feature>
<feature type="transmembrane region" description="Helical" evidence="6">
    <location>
        <begin position="400"/>
        <end position="423"/>
    </location>
</feature>
<dbReference type="InterPro" id="IPR023244">
    <property type="entry name" value="Brefeldin_A-sensitivity_4"/>
</dbReference>
<comment type="caution">
    <text evidence="9">The sequence shown here is derived from an EMBL/GenBank/DDBJ whole genome shotgun (WGS) entry which is preliminary data.</text>
</comment>
<dbReference type="PRINTS" id="PR02047">
    <property type="entry name" value="BREFELDNASP4"/>
</dbReference>
<dbReference type="OrthoDB" id="68611at2759"/>
<dbReference type="InterPro" id="IPR018820">
    <property type="entry name" value="BRE4-related_DUF2421"/>
</dbReference>
<feature type="region of interest" description="Disordered" evidence="5">
    <location>
        <begin position="641"/>
        <end position="661"/>
    </location>
</feature>
<feature type="transmembrane region" description="Helical" evidence="6">
    <location>
        <begin position="352"/>
        <end position="370"/>
    </location>
</feature>
<dbReference type="InterPro" id="IPR049453">
    <property type="entry name" value="Memb_transporter_dom"/>
</dbReference>
<dbReference type="InterPro" id="IPR052430">
    <property type="entry name" value="IVT-Associated"/>
</dbReference>
<evidence type="ECO:0000259" key="7">
    <source>
        <dbReference type="Pfam" id="PF10334"/>
    </source>
</evidence>
<gene>
    <name evidence="9" type="ORF">D9615_002507</name>
</gene>
<dbReference type="GO" id="GO:0016020">
    <property type="term" value="C:membrane"/>
    <property type="evidence" value="ECO:0007669"/>
    <property type="project" value="UniProtKB-SubCell"/>
</dbReference>
<feature type="region of interest" description="Disordered" evidence="5">
    <location>
        <begin position="211"/>
        <end position="236"/>
    </location>
</feature>
<feature type="region of interest" description="Disordered" evidence="5">
    <location>
        <begin position="1"/>
        <end position="102"/>
    </location>
</feature>
<dbReference type="PANTHER" id="PTHR47804:SF1">
    <property type="entry name" value="DUF2421 DOMAIN-CONTAINING PROTEIN"/>
    <property type="match status" value="1"/>
</dbReference>
<comment type="subcellular location">
    <subcellularLocation>
        <location evidence="1">Membrane</location>
        <topology evidence="1">Multi-pass membrane protein</topology>
    </subcellularLocation>
</comment>
<reference evidence="9 10" key="1">
    <citation type="journal article" date="2020" name="ISME J.">
        <title>Uncovering the hidden diversity of litter-decomposition mechanisms in mushroom-forming fungi.</title>
        <authorList>
            <person name="Floudas D."/>
            <person name="Bentzer J."/>
            <person name="Ahren D."/>
            <person name="Johansson T."/>
            <person name="Persson P."/>
            <person name="Tunlid A."/>
        </authorList>
    </citation>
    <scope>NUCLEOTIDE SEQUENCE [LARGE SCALE GENOMIC DNA]</scope>
    <source>
        <strain evidence="9 10">CBS 661.87</strain>
    </source>
</reference>
<dbReference type="Proteomes" id="UP000565441">
    <property type="component" value="Unassembled WGS sequence"/>
</dbReference>
<evidence type="ECO:0008006" key="11">
    <source>
        <dbReference type="Google" id="ProtNLM"/>
    </source>
</evidence>
<feature type="transmembrane region" description="Helical" evidence="6">
    <location>
        <begin position="899"/>
        <end position="917"/>
    </location>
</feature>
<evidence type="ECO:0000313" key="9">
    <source>
        <dbReference type="EMBL" id="KAF5386002.1"/>
    </source>
</evidence>
<evidence type="ECO:0000259" key="8">
    <source>
        <dbReference type="Pfam" id="PF13515"/>
    </source>
</evidence>
<dbReference type="Pfam" id="PF10334">
    <property type="entry name" value="BRE4"/>
    <property type="match status" value="1"/>
</dbReference>
<feature type="transmembrane region" description="Helical" evidence="6">
    <location>
        <begin position="852"/>
        <end position="871"/>
    </location>
</feature>
<feature type="domain" description="Integral membrane bound transporter" evidence="8">
    <location>
        <begin position="848"/>
        <end position="968"/>
    </location>
</feature>
<feature type="transmembrane region" description="Helical" evidence="6">
    <location>
        <begin position="821"/>
        <end position="840"/>
    </location>
</feature>
<feature type="transmembrane region" description="Helical" evidence="6">
    <location>
        <begin position="955"/>
        <end position="975"/>
    </location>
</feature>
<evidence type="ECO:0000256" key="2">
    <source>
        <dbReference type="ARBA" id="ARBA00022692"/>
    </source>
</evidence>
<keyword evidence="2 6" id="KW-0812">Transmembrane</keyword>
<evidence type="ECO:0000256" key="1">
    <source>
        <dbReference type="ARBA" id="ARBA00004141"/>
    </source>
</evidence>
<dbReference type="PANTHER" id="PTHR47804">
    <property type="entry name" value="60S RIBOSOMAL PROTEIN L19"/>
    <property type="match status" value="1"/>
</dbReference>
<protein>
    <recommendedName>
        <fullName evidence="11">DUF2421 domain-containing protein</fullName>
    </recommendedName>
</protein>